<dbReference type="InterPro" id="IPR015943">
    <property type="entry name" value="WD40/YVTN_repeat-like_dom_sf"/>
</dbReference>
<dbReference type="InterPro" id="IPR001680">
    <property type="entry name" value="WD40_rpt"/>
</dbReference>
<evidence type="ECO:0000256" key="1">
    <source>
        <dbReference type="ARBA" id="ARBA00022574"/>
    </source>
</evidence>
<dbReference type="InterPro" id="IPR019775">
    <property type="entry name" value="WD40_repeat_CS"/>
</dbReference>
<dbReference type="SMART" id="SM00320">
    <property type="entry name" value="WD40"/>
    <property type="match status" value="3"/>
</dbReference>
<dbReference type="PROSITE" id="PS00678">
    <property type="entry name" value="WD_REPEATS_1"/>
    <property type="match status" value="1"/>
</dbReference>
<dbReference type="PROSITE" id="PS50082">
    <property type="entry name" value="WD_REPEATS_2"/>
    <property type="match status" value="1"/>
</dbReference>
<feature type="repeat" description="WD" evidence="3">
    <location>
        <begin position="95"/>
        <end position="130"/>
    </location>
</feature>
<dbReference type="RefSeq" id="XP_026192681.1">
    <property type="nucleotide sequence ID" value="XM_026336896.1"/>
</dbReference>
<evidence type="ECO:0000313" key="5">
    <source>
        <dbReference type="RefSeq" id="XP_026192681.1"/>
    </source>
</evidence>
<reference evidence="5" key="1">
    <citation type="submission" date="2025-08" db="UniProtKB">
        <authorList>
            <consortium name="RefSeq"/>
        </authorList>
    </citation>
    <scope>IDENTIFICATION</scope>
</reference>
<name>A0A6P6RXP8_9EIME</name>
<proteinExistence type="predicted"/>
<dbReference type="PANTHER" id="PTHR22889:SF0">
    <property type="entry name" value="WD REPEAT-CONTAINING PROTEIN 89"/>
    <property type="match status" value="1"/>
</dbReference>
<organism evidence="4 5">
    <name type="scientific">Cyclospora cayetanensis</name>
    <dbReference type="NCBI Taxonomy" id="88456"/>
    <lineage>
        <taxon>Eukaryota</taxon>
        <taxon>Sar</taxon>
        <taxon>Alveolata</taxon>
        <taxon>Apicomplexa</taxon>
        <taxon>Conoidasida</taxon>
        <taxon>Coccidia</taxon>
        <taxon>Eucoccidiorida</taxon>
        <taxon>Eimeriorina</taxon>
        <taxon>Eimeriidae</taxon>
        <taxon>Cyclospora</taxon>
    </lineage>
</organism>
<dbReference type="Proteomes" id="UP000515125">
    <property type="component" value="Unplaced"/>
</dbReference>
<evidence type="ECO:0000256" key="2">
    <source>
        <dbReference type="ARBA" id="ARBA00022737"/>
    </source>
</evidence>
<dbReference type="PANTHER" id="PTHR22889">
    <property type="entry name" value="WD REPEAT-CONTAINING PROTEIN 89"/>
    <property type="match status" value="1"/>
</dbReference>
<dbReference type="Pfam" id="PF00400">
    <property type="entry name" value="WD40"/>
    <property type="match status" value="2"/>
</dbReference>
<dbReference type="GeneID" id="34623184"/>
<dbReference type="InterPro" id="IPR036322">
    <property type="entry name" value="WD40_repeat_dom_sf"/>
</dbReference>
<protein>
    <submittedName>
        <fullName evidence="5">WD repeat-containing protein 89</fullName>
    </submittedName>
</protein>
<accession>A0A6P6RXP8</accession>
<keyword evidence="1 3" id="KW-0853">WD repeat</keyword>
<keyword evidence="2" id="KW-0677">Repeat</keyword>
<dbReference type="OrthoDB" id="25131at2759"/>
<dbReference type="SUPFAM" id="SSF50978">
    <property type="entry name" value="WD40 repeat-like"/>
    <property type="match status" value="1"/>
</dbReference>
<dbReference type="InterPro" id="IPR039328">
    <property type="entry name" value="WDR89"/>
</dbReference>
<gene>
    <name evidence="5" type="primary">LOC34623184</name>
</gene>
<dbReference type="Gene3D" id="2.130.10.10">
    <property type="entry name" value="YVTN repeat-like/Quinoprotein amine dehydrogenase"/>
    <property type="match status" value="1"/>
</dbReference>
<sequence>MSAFSSFCVPEVEGCGPVRRGRGDMKLLPVIEQVGILDLSEHLPTRGRCASANVQPPCLQHIVGSGLSTDVCCIDAASTLALIDANTLQCTCTVAGAHTAPVTSCSFLHHNSYVLVTCAQDGAVKLWDFREKLGGKADPFTATATVQIAPAGSREADMWALAVRGDDQVIAASFKSFVKGYDLRAVCTDAARGATDASARGRPRSKKGGRRLLWDLQVHGDYVMALQFHPLYPNLLVSGGEDSLVCVSDAASSLSSSEDTALVACFSQERAVKGLSILGPAASCICIRSAMEDVGLWQVNGLDTYCSSGAVDGVSVQRRAEWLSVRSHPQIREGDSSGYVVDVFYDQILGRLFILAGSVSGQLVLLHANLDGIEQAATFKQKGLSQGRQSAPAGSGALQAGGHTGVVRGAINVMGAAGSGLGLLTCGEDGRVCAWRQYSRLRATANIAHLAASFFLLLRHAALRSVAQRWTVTPPPVKWPAGRPQEQVPTEHPFNCTVGAACDLLPFLTKTPSFANFLEAPL</sequence>
<evidence type="ECO:0000313" key="4">
    <source>
        <dbReference type="Proteomes" id="UP000515125"/>
    </source>
</evidence>
<keyword evidence="4" id="KW-1185">Reference proteome</keyword>
<dbReference type="PROSITE" id="PS50294">
    <property type="entry name" value="WD_REPEATS_REGION"/>
    <property type="match status" value="1"/>
</dbReference>
<dbReference type="AlphaFoldDB" id="A0A6P6RXP8"/>
<evidence type="ECO:0000256" key="3">
    <source>
        <dbReference type="PROSITE-ProRule" id="PRU00221"/>
    </source>
</evidence>